<sequence length="151" mass="16396">MSQKTQNEPLKDLNLSSKLIVIVSIILTVTIAFAVIFGGFFFGIKGLFSILGVTYDSNQTLALFILVCFAVGLIIDPLTKIVSMILATSLSLKKTALFAFTLYFTSNFITICFADYFMQSISIPDVLLLVISALMAFIELAFGNQANGKAA</sequence>
<organism evidence="2 3">
    <name type="scientific">Bacillus vallismortis</name>
    <dbReference type="NCBI Taxonomy" id="72361"/>
    <lineage>
        <taxon>Bacteria</taxon>
        <taxon>Bacillati</taxon>
        <taxon>Bacillota</taxon>
        <taxon>Bacilli</taxon>
        <taxon>Bacillales</taxon>
        <taxon>Bacillaceae</taxon>
        <taxon>Bacillus</taxon>
    </lineage>
</organism>
<dbReference type="Proteomes" id="UP001057348">
    <property type="component" value="Chromosome"/>
</dbReference>
<dbReference type="EMBL" id="CP092751">
    <property type="protein sequence ID" value="USP97203.1"/>
    <property type="molecule type" value="Genomic_DNA"/>
</dbReference>
<feature type="transmembrane region" description="Helical" evidence="1">
    <location>
        <begin position="95"/>
        <end position="117"/>
    </location>
</feature>
<evidence type="ECO:0000313" key="3">
    <source>
        <dbReference type="Proteomes" id="UP001057348"/>
    </source>
</evidence>
<feature type="transmembrane region" description="Helical" evidence="1">
    <location>
        <begin position="123"/>
        <end position="142"/>
    </location>
</feature>
<protein>
    <submittedName>
        <fullName evidence="2">Regulatory YrvL family protein</fullName>
    </submittedName>
</protein>
<evidence type="ECO:0000256" key="1">
    <source>
        <dbReference type="SAM" id="Phobius"/>
    </source>
</evidence>
<name>A0ABY4Y3L2_BACVA</name>
<evidence type="ECO:0000313" key="2">
    <source>
        <dbReference type="EMBL" id="USP97203.1"/>
    </source>
</evidence>
<keyword evidence="1" id="KW-1133">Transmembrane helix</keyword>
<feature type="transmembrane region" description="Helical" evidence="1">
    <location>
        <begin position="20"/>
        <end position="42"/>
    </location>
</feature>
<keyword evidence="1" id="KW-0812">Transmembrane</keyword>
<dbReference type="InterPro" id="IPR025912">
    <property type="entry name" value="YrvL"/>
</dbReference>
<dbReference type="Pfam" id="PF14184">
    <property type="entry name" value="YrvL"/>
    <property type="match status" value="1"/>
</dbReference>
<dbReference type="RefSeq" id="WP_253269104.1">
    <property type="nucleotide sequence ID" value="NZ_CP092751.1"/>
</dbReference>
<feature type="transmembrane region" description="Helical" evidence="1">
    <location>
        <begin position="62"/>
        <end position="83"/>
    </location>
</feature>
<accession>A0ABY4Y3L2</accession>
<reference evidence="2" key="1">
    <citation type="submission" date="2022-02" db="EMBL/GenBank/DDBJ databases">
        <title>Draft Genome Sequence of Bacillus vallismortis Strain BL01, Isolated from Artemisia lerchiana Web. Roots.</title>
        <authorList>
            <person name="Chebotar V.K."/>
            <person name="Gancheva M.S."/>
            <person name="Chizhevskaya E.P."/>
            <person name="Komarova O.V."/>
            <person name="Baganova M.E."/>
            <person name="Zaplatkin A.N."/>
            <person name="Pishchik V.N."/>
        </authorList>
    </citation>
    <scope>NUCLEOTIDE SEQUENCE</scope>
    <source>
        <strain evidence="2">BL01</strain>
    </source>
</reference>
<gene>
    <name evidence="2" type="ORF">MKF32_09180</name>
</gene>
<keyword evidence="3" id="KW-1185">Reference proteome</keyword>
<proteinExistence type="predicted"/>
<keyword evidence="1" id="KW-0472">Membrane</keyword>